<keyword evidence="1" id="KW-0812">Transmembrane</keyword>
<organism evidence="3 5">
    <name type="scientific">Heyndrickxia coagulans</name>
    <name type="common">Weizmannia coagulans</name>
    <dbReference type="NCBI Taxonomy" id="1398"/>
    <lineage>
        <taxon>Bacteria</taxon>
        <taxon>Bacillati</taxon>
        <taxon>Bacillota</taxon>
        <taxon>Bacilli</taxon>
        <taxon>Bacillales</taxon>
        <taxon>Bacillaceae</taxon>
        <taxon>Heyndrickxia</taxon>
    </lineage>
</organism>
<keyword evidence="1" id="KW-1133">Transmembrane helix</keyword>
<protein>
    <submittedName>
        <fullName evidence="3">Uncharacterized protein</fullName>
    </submittedName>
</protein>
<evidence type="ECO:0000256" key="1">
    <source>
        <dbReference type="SAM" id="Phobius"/>
    </source>
</evidence>
<keyword evidence="4" id="KW-1185">Reference proteome</keyword>
<dbReference type="PATRIC" id="fig|1398.18.peg.3867"/>
<feature type="transmembrane region" description="Helical" evidence="1">
    <location>
        <begin position="29"/>
        <end position="48"/>
    </location>
</feature>
<dbReference type="EMBL" id="CP010525">
    <property type="protein sequence ID" value="AJO24703.1"/>
    <property type="molecule type" value="Genomic_DNA"/>
</dbReference>
<gene>
    <name evidence="3" type="ORF">HMPREF3213_01711</name>
    <name evidence="2" type="ORF">SB48_HM08orf06211</name>
</gene>
<dbReference type="AlphaFoldDB" id="A0A0C5C8M4"/>
<keyword evidence="1" id="KW-0472">Membrane</keyword>
<sequence>MKKILLIFFWAAVALYLYFGDRFNQTLHLVSGAVLSVIGTVVVVWYFVKLFKRRESYDK</sequence>
<evidence type="ECO:0000313" key="3">
    <source>
        <dbReference type="EMBL" id="KWZ82575.1"/>
    </source>
</evidence>
<proteinExistence type="predicted"/>
<dbReference type="Proteomes" id="UP000070376">
    <property type="component" value="Unassembled WGS sequence"/>
</dbReference>
<name>A0A0C5C8M4_HEYCO</name>
<reference evidence="4" key="2">
    <citation type="submission" date="2015-01" db="EMBL/GenBank/DDBJ databases">
        <title>Comparative genome analysis of Bacillus coagulans HM-08, Clostridium butyricum HM-68, Bacillus subtilis HM-66 and Bacillus paralicheniformis BL-09.</title>
        <authorList>
            <person name="Zhang H."/>
        </authorList>
    </citation>
    <scope>NUCLEOTIDE SEQUENCE [LARGE SCALE GENOMIC DNA]</scope>
    <source>
        <strain evidence="4">HM-08</strain>
    </source>
</reference>
<reference evidence="2" key="1">
    <citation type="submission" date="2015-01" db="EMBL/GenBank/DDBJ databases">
        <title>Comparative genome analysis of Bacillus coagulans HM-08, Clostridium butyricum HM-68, Bacillus subtilis HM-66 and Bacillus licheniformis BL-09.</title>
        <authorList>
            <person name="Zhang H."/>
        </authorList>
    </citation>
    <scope>NUCLEOTIDE SEQUENCE [LARGE SCALE GENOMIC DNA]</scope>
    <source>
        <strain evidence="2">HM-08</strain>
    </source>
</reference>
<evidence type="ECO:0000313" key="5">
    <source>
        <dbReference type="Proteomes" id="UP000070376"/>
    </source>
</evidence>
<reference evidence="3" key="3">
    <citation type="submission" date="2016-01" db="EMBL/GenBank/DDBJ databases">
        <authorList>
            <person name="Oliw E.H."/>
        </authorList>
    </citation>
    <scope>NUCLEOTIDE SEQUENCE [LARGE SCALE GENOMIC DNA]</scope>
    <source>
        <strain evidence="3">GED7749B</strain>
    </source>
</reference>
<evidence type="ECO:0000313" key="4">
    <source>
        <dbReference type="Proteomes" id="UP000032024"/>
    </source>
</evidence>
<dbReference type="EMBL" id="LRPN01000053">
    <property type="protein sequence ID" value="KWZ82575.1"/>
    <property type="molecule type" value="Genomic_DNA"/>
</dbReference>
<evidence type="ECO:0000313" key="2">
    <source>
        <dbReference type="EMBL" id="AJO24703.1"/>
    </source>
</evidence>
<accession>A0A0C5C8M4</accession>
<dbReference type="Proteomes" id="UP000032024">
    <property type="component" value="Chromosome"/>
</dbReference>
<reference evidence="5" key="4">
    <citation type="submission" date="2016-01" db="EMBL/GenBank/DDBJ databases">
        <authorList>
            <person name="Mitreva M."/>
            <person name="Pepin K.H."/>
            <person name="Mihindukulasuriya K.A."/>
            <person name="Fulton R."/>
            <person name="Fronick C."/>
            <person name="O'Laughlin M."/>
            <person name="Miner T."/>
            <person name="Herter B."/>
            <person name="Rosa B.A."/>
            <person name="Cordes M."/>
            <person name="Tomlinson C."/>
            <person name="Wollam A."/>
            <person name="Palsikar V.B."/>
            <person name="Mardis E.R."/>
            <person name="Wilson R.K."/>
        </authorList>
    </citation>
    <scope>NUCLEOTIDE SEQUENCE [LARGE SCALE GENOMIC DNA]</scope>
    <source>
        <strain evidence="5">GED7749B</strain>
    </source>
</reference>